<dbReference type="Gene3D" id="3.40.50.1240">
    <property type="entry name" value="Phosphoglycerate mutase-like"/>
    <property type="match status" value="1"/>
</dbReference>
<dbReference type="GO" id="GO:0005737">
    <property type="term" value="C:cytoplasm"/>
    <property type="evidence" value="ECO:0007669"/>
    <property type="project" value="TreeGrafter"/>
</dbReference>
<dbReference type="SUPFAM" id="SSF53254">
    <property type="entry name" value="Phosphoglycerate mutase-like"/>
    <property type="match status" value="1"/>
</dbReference>
<dbReference type="PANTHER" id="PTHR48100:SF59">
    <property type="entry name" value="ADENOSYLCOBALAMIN_ALPHA-RIBAZOLE PHOSPHATASE"/>
    <property type="match status" value="1"/>
</dbReference>
<protein>
    <submittedName>
        <fullName evidence="1">Histidine phosphatase family protein</fullName>
    </submittedName>
</protein>
<dbReference type="InterPro" id="IPR013078">
    <property type="entry name" value="His_Pase_superF_clade-1"/>
</dbReference>
<dbReference type="CDD" id="cd07067">
    <property type="entry name" value="HP_PGM_like"/>
    <property type="match status" value="1"/>
</dbReference>
<dbReference type="Proteomes" id="UP000680348">
    <property type="component" value="Unassembled WGS sequence"/>
</dbReference>
<dbReference type="RefSeq" id="WP_188253072.1">
    <property type="nucleotide sequence ID" value="NZ_JABVCF010000001.1"/>
</dbReference>
<dbReference type="SMART" id="SM00855">
    <property type="entry name" value="PGAM"/>
    <property type="match status" value="1"/>
</dbReference>
<keyword evidence="2" id="KW-1185">Reference proteome</keyword>
<evidence type="ECO:0000313" key="2">
    <source>
        <dbReference type="Proteomes" id="UP000680348"/>
    </source>
</evidence>
<organism evidence="1 2">
    <name type="scientific">Pseudaminobacter soli</name>
    <name type="common">ex Zhang et al. 2022</name>
    <dbReference type="NCBI Taxonomy" id="2831468"/>
    <lineage>
        <taxon>Bacteria</taxon>
        <taxon>Pseudomonadati</taxon>
        <taxon>Pseudomonadota</taxon>
        <taxon>Alphaproteobacteria</taxon>
        <taxon>Hyphomicrobiales</taxon>
        <taxon>Phyllobacteriaceae</taxon>
        <taxon>Pseudaminobacter</taxon>
    </lineage>
</organism>
<dbReference type="PANTHER" id="PTHR48100">
    <property type="entry name" value="BROAD-SPECIFICITY PHOSPHATASE YOR283W-RELATED"/>
    <property type="match status" value="1"/>
</dbReference>
<dbReference type="EMBL" id="JAGWCR010000001">
    <property type="protein sequence ID" value="MBS3647555.1"/>
    <property type="molecule type" value="Genomic_DNA"/>
</dbReference>
<dbReference type="GO" id="GO:0016791">
    <property type="term" value="F:phosphatase activity"/>
    <property type="evidence" value="ECO:0007669"/>
    <property type="project" value="TreeGrafter"/>
</dbReference>
<dbReference type="InterPro" id="IPR029033">
    <property type="entry name" value="His_PPase_superfam"/>
</dbReference>
<dbReference type="Pfam" id="PF00300">
    <property type="entry name" value="His_Phos_1"/>
    <property type="match status" value="1"/>
</dbReference>
<reference evidence="1" key="1">
    <citation type="submission" date="2021-04" db="EMBL/GenBank/DDBJ databases">
        <title>Pseudaminobacter soli sp. nov., isolated from paddy soil contaminated by heavy metals.</title>
        <authorList>
            <person name="Zhang K."/>
        </authorList>
    </citation>
    <scope>NUCLEOTIDE SEQUENCE</scope>
    <source>
        <strain evidence="1">19-2017</strain>
    </source>
</reference>
<gene>
    <name evidence="1" type="ORF">KEU06_02800</name>
</gene>
<sequence>MTTTFFLIRHAAHEDLGRSLTGRKEGARLGRVGRVQALRLAELLSSEAISAVYSSPRERTRETAAAIAIACETGPVKTVEEVDEIDFGEWSGKTFEELDQDAGWRRWNEVRDQAQTPAGESMADVQARALDFVWQLTRTNRGEAVAVVSHSDVIKAIVCHVLGLPIAHCFRFDIDPASVTTIVIGDWGAKLLRMNQTA</sequence>
<comment type="caution">
    <text evidence="1">The sequence shown here is derived from an EMBL/GenBank/DDBJ whole genome shotgun (WGS) entry which is preliminary data.</text>
</comment>
<evidence type="ECO:0000313" key="1">
    <source>
        <dbReference type="EMBL" id="MBS3647555.1"/>
    </source>
</evidence>
<dbReference type="InterPro" id="IPR050275">
    <property type="entry name" value="PGM_Phosphatase"/>
</dbReference>
<accession>A0A942I6Q5</accession>
<dbReference type="AlphaFoldDB" id="A0A942I6Q5"/>
<proteinExistence type="predicted"/>
<name>A0A942I6Q5_9HYPH</name>